<proteinExistence type="predicted"/>
<comment type="caution">
    <text evidence="1">The sequence shown here is derived from an EMBL/GenBank/DDBJ whole genome shotgun (WGS) entry which is preliminary data.</text>
</comment>
<dbReference type="Proteomes" id="UP001596108">
    <property type="component" value="Unassembled WGS sequence"/>
</dbReference>
<evidence type="ECO:0000313" key="1">
    <source>
        <dbReference type="EMBL" id="MFC5528591.1"/>
    </source>
</evidence>
<evidence type="ECO:0000313" key="2">
    <source>
        <dbReference type="Proteomes" id="UP001596108"/>
    </source>
</evidence>
<accession>A0ABW0QUC6</accession>
<organism evidence="1 2">
    <name type="scientific">Cohnella yongneupensis</name>
    <dbReference type="NCBI Taxonomy" id="425006"/>
    <lineage>
        <taxon>Bacteria</taxon>
        <taxon>Bacillati</taxon>
        <taxon>Bacillota</taxon>
        <taxon>Bacilli</taxon>
        <taxon>Bacillales</taxon>
        <taxon>Paenibacillaceae</taxon>
        <taxon>Cohnella</taxon>
    </lineage>
</organism>
<gene>
    <name evidence="1" type="ORF">ACFPQ4_03870</name>
</gene>
<dbReference type="RefSeq" id="WP_378110435.1">
    <property type="nucleotide sequence ID" value="NZ_JBHSNC010000010.1"/>
</dbReference>
<sequence>MFPFRSKKNQPIKNIAAIESMKVELANEEFPEGPYGSAMPMAAYGKSTPWLVGQQSPNAFDYENKELHAGLERDYPGEDD</sequence>
<reference evidence="2" key="1">
    <citation type="journal article" date="2019" name="Int. J. Syst. Evol. Microbiol.">
        <title>The Global Catalogue of Microorganisms (GCM) 10K type strain sequencing project: providing services to taxonomists for standard genome sequencing and annotation.</title>
        <authorList>
            <consortium name="The Broad Institute Genomics Platform"/>
            <consortium name="The Broad Institute Genome Sequencing Center for Infectious Disease"/>
            <person name="Wu L."/>
            <person name="Ma J."/>
        </authorList>
    </citation>
    <scope>NUCLEOTIDE SEQUENCE [LARGE SCALE GENOMIC DNA]</scope>
    <source>
        <strain evidence="2">CGMCC 1.18578</strain>
    </source>
</reference>
<dbReference type="EMBL" id="JBHSNC010000010">
    <property type="protein sequence ID" value="MFC5528591.1"/>
    <property type="molecule type" value="Genomic_DNA"/>
</dbReference>
<protein>
    <submittedName>
        <fullName evidence="1">Uncharacterized protein</fullName>
    </submittedName>
</protein>
<name>A0ABW0QUC6_9BACL</name>
<keyword evidence="2" id="KW-1185">Reference proteome</keyword>